<gene>
    <name evidence="1" type="ORF">DPEC_G00184580</name>
</gene>
<organism evidence="1 2">
    <name type="scientific">Dallia pectoralis</name>
    <name type="common">Alaska blackfish</name>
    <dbReference type="NCBI Taxonomy" id="75939"/>
    <lineage>
        <taxon>Eukaryota</taxon>
        <taxon>Metazoa</taxon>
        <taxon>Chordata</taxon>
        <taxon>Craniata</taxon>
        <taxon>Vertebrata</taxon>
        <taxon>Euteleostomi</taxon>
        <taxon>Actinopterygii</taxon>
        <taxon>Neopterygii</taxon>
        <taxon>Teleostei</taxon>
        <taxon>Protacanthopterygii</taxon>
        <taxon>Esociformes</taxon>
        <taxon>Umbridae</taxon>
        <taxon>Dallia</taxon>
    </lineage>
</organism>
<name>A0ACC2GB31_DALPE</name>
<comment type="caution">
    <text evidence="1">The sequence shown here is derived from an EMBL/GenBank/DDBJ whole genome shotgun (WGS) entry which is preliminary data.</text>
</comment>
<protein>
    <submittedName>
        <fullName evidence="1">Uncharacterized protein</fullName>
    </submittedName>
</protein>
<evidence type="ECO:0000313" key="1">
    <source>
        <dbReference type="EMBL" id="KAJ8000841.1"/>
    </source>
</evidence>
<evidence type="ECO:0000313" key="2">
    <source>
        <dbReference type="Proteomes" id="UP001157502"/>
    </source>
</evidence>
<dbReference type="EMBL" id="CM055742">
    <property type="protein sequence ID" value="KAJ8000841.1"/>
    <property type="molecule type" value="Genomic_DNA"/>
</dbReference>
<dbReference type="Proteomes" id="UP001157502">
    <property type="component" value="Chromosome 15"/>
</dbReference>
<reference evidence="1" key="1">
    <citation type="submission" date="2021-05" db="EMBL/GenBank/DDBJ databases">
        <authorList>
            <person name="Pan Q."/>
            <person name="Jouanno E."/>
            <person name="Zahm M."/>
            <person name="Klopp C."/>
            <person name="Cabau C."/>
            <person name="Louis A."/>
            <person name="Berthelot C."/>
            <person name="Parey E."/>
            <person name="Roest Crollius H."/>
            <person name="Montfort J."/>
            <person name="Robinson-Rechavi M."/>
            <person name="Bouchez O."/>
            <person name="Lampietro C."/>
            <person name="Lopez Roques C."/>
            <person name="Donnadieu C."/>
            <person name="Postlethwait J."/>
            <person name="Bobe J."/>
            <person name="Dillon D."/>
            <person name="Chandos A."/>
            <person name="von Hippel F."/>
            <person name="Guiguen Y."/>
        </authorList>
    </citation>
    <scope>NUCLEOTIDE SEQUENCE</scope>
    <source>
        <strain evidence="1">YG-Jan2019</strain>
    </source>
</reference>
<sequence>MHWCAKPPPGDPSSGLVPLDLSEGKYLWRPVFQTCICVERYMAVVQPVAFIKYKLKRYRPGPGEVEGGRGGEKKQGTTDPQKMRAFSIVLTNLVIIVVSSISVVVSFVTLSFINLDFNCKTFPILLMSNMLSVVASPVLHLHREGRLHCRKRPETH</sequence>
<proteinExistence type="predicted"/>
<keyword evidence="2" id="KW-1185">Reference proteome</keyword>
<accession>A0ACC2GB31</accession>